<evidence type="ECO:0000313" key="6">
    <source>
        <dbReference type="Proteomes" id="UP000605253"/>
    </source>
</evidence>
<evidence type="ECO:0000313" key="5">
    <source>
        <dbReference type="EMBL" id="GGF88184.1"/>
    </source>
</evidence>
<proteinExistence type="inferred from homology"/>
<dbReference type="RefSeq" id="WP_188364257.1">
    <property type="nucleotide sequence ID" value="NZ_BMEO01000002.1"/>
</dbReference>
<dbReference type="InterPro" id="IPR043137">
    <property type="entry name" value="GGT_ssub_C"/>
</dbReference>
<keyword evidence="3" id="KW-0378">Hydrolase</keyword>
<evidence type="ECO:0000256" key="2">
    <source>
        <dbReference type="ARBA" id="ARBA00022679"/>
    </source>
</evidence>
<evidence type="ECO:0000256" key="3">
    <source>
        <dbReference type="ARBA" id="ARBA00022801"/>
    </source>
</evidence>
<dbReference type="PANTHER" id="PTHR43199">
    <property type="entry name" value="GLUTATHIONE HYDROLASE"/>
    <property type="match status" value="1"/>
</dbReference>
<sequence>MESFESDNIMQTHAVAAGHRLTAQAAETTLQQGGNAYDAIIAAVLMSFVSEPLLSSPGGGGFLMVSGPGQTPKLLDFFSNTPLIDSDNLAPSDWDFYPISGNFGDKSQEFHIGRAAAVVPGVVAGIFKAHEKLASMPLTQLALPAIEAAAKGIEVNRQQAFVAKILTPVISASQEAEQLYHGLTHGAVWKNKQLADFLDTLSKSDTDWFYRQPMSAKMYDSADCLLQANDFARYKCVIREPLLIQCGDYRVLTNPTPSTGGLLIADQLKHCQNTATQQPVFDAMFAMEQNKNKRLSTVSRGTTHISVTDNRGHLAALTISNGEGNGFVVPDCGFMMNNFLGESDINSEGFFNWTSGQRMRSMMAPTIIHHPNNQFALGSGGSNRIKTAIFQVAYHLIYNNSLLKTAVERPRMHIENKHLDLEPGFSGADIDHFKNRVDVTQWQNHNLYFGGVNAVQTGETIAAVGDFRRHGCGLVGLKNDGISEG</sequence>
<dbReference type="GO" id="GO:0016787">
    <property type="term" value="F:hydrolase activity"/>
    <property type="evidence" value="ECO:0007669"/>
    <property type="project" value="UniProtKB-KW"/>
</dbReference>
<dbReference type="AlphaFoldDB" id="A0A917CHR7"/>
<reference evidence="5" key="2">
    <citation type="submission" date="2020-09" db="EMBL/GenBank/DDBJ databases">
        <authorList>
            <person name="Sun Q."/>
            <person name="Zhou Y."/>
        </authorList>
    </citation>
    <scope>NUCLEOTIDE SEQUENCE</scope>
    <source>
        <strain evidence="5">CGMCC 1.12181</strain>
    </source>
</reference>
<gene>
    <name evidence="5" type="primary">ggt</name>
    <name evidence="5" type="ORF">GCM10011365_06650</name>
</gene>
<dbReference type="PANTHER" id="PTHR43199:SF1">
    <property type="entry name" value="GLUTATHIONE HYDROLASE PROENZYME"/>
    <property type="match status" value="1"/>
</dbReference>
<keyword evidence="4" id="KW-0865">Zymogen</keyword>
<dbReference type="Pfam" id="PF01019">
    <property type="entry name" value="G_glu_transpept"/>
    <property type="match status" value="2"/>
</dbReference>
<dbReference type="InterPro" id="IPR051792">
    <property type="entry name" value="GGT_bact"/>
</dbReference>
<dbReference type="Proteomes" id="UP000605253">
    <property type="component" value="Unassembled WGS sequence"/>
</dbReference>
<dbReference type="PRINTS" id="PR01210">
    <property type="entry name" value="GGTRANSPTASE"/>
</dbReference>
<name>A0A917CHR7_9GAMM</name>
<dbReference type="EMBL" id="BMEO01000002">
    <property type="protein sequence ID" value="GGF88184.1"/>
    <property type="molecule type" value="Genomic_DNA"/>
</dbReference>
<comment type="similarity">
    <text evidence="1">Belongs to the gamma-glutamyltransferase family.</text>
</comment>
<reference evidence="5" key="1">
    <citation type="journal article" date="2014" name="Int. J. Syst. Evol. Microbiol.">
        <title>Complete genome sequence of Corynebacterium casei LMG S-19264T (=DSM 44701T), isolated from a smear-ripened cheese.</title>
        <authorList>
            <consortium name="US DOE Joint Genome Institute (JGI-PGF)"/>
            <person name="Walter F."/>
            <person name="Albersmeier A."/>
            <person name="Kalinowski J."/>
            <person name="Ruckert C."/>
        </authorList>
    </citation>
    <scope>NUCLEOTIDE SEQUENCE</scope>
    <source>
        <strain evidence="5">CGMCC 1.12181</strain>
    </source>
</reference>
<organism evidence="5 6">
    <name type="scientific">Marinicella pacifica</name>
    <dbReference type="NCBI Taxonomy" id="1171543"/>
    <lineage>
        <taxon>Bacteria</taxon>
        <taxon>Pseudomonadati</taxon>
        <taxon>Pseudomonadota</taxon>
        <taxon>Gammaproteobacteria</taxon>
        <taxon>Lysobacterales</taxon>
        <taxon>Marinicellaceae</taxon>
        <taxon>Marinicella</taxon>
    </lineage>
</organism>
<keyword evidence="6" id="KW-1185">Reference proteome</keyword>
<evidence type="ECO:0000256" key="1">
    <source>
        <dbReference type="ARBA" id="ARBA00009381"/>
    </source>
</evidence>
<dbReference type="InterPro" id="IPR029055">
    <property type="entry name" value="Ntn_hydrolases_N"/>
</dbReference>
<accession>A0A917CHR7</accession>
<dbReference type="SUPFAM" id="SSF56235">
    <property type="entry name" value="N-terminal nucleophile aminohydrolases (Ntn hydrolases)"/>
    <property type="match status" value="1"/>
</dbReference>
<evidence type="ECO:0000256" key="4">
    <source>
        <dbReference type="ARBA" id="ARBA00023145"/>
    </source>
</evidence>
<dbReference type="GO" id="GO:0016740">
    <property type="term" value="F:transferase activity"/>
    <property type="evidence" value="ECO:0007669"/>
    <property type="project" value="UniProtKB-KW"/>
</dbReference>
<dbReference type="Gene3D" id="3.60.20.40">
    <property type="match status" value="1"/>
</dbReference>
<keyword evidence="2" id="KW-0808">Transferase</keyword>
<comment type="caution">
    <text evidence="5">The sequence shown here is derived from an EMBL/GenBank/DDBJ whole genome shotgun (WGS) entry which is preliminary data.</text>
</comment>
<protein>
    <submittedName>
        <fullName evidence="5">Gamma-glutamyltranspeptidase</fullName>
    </submittedName>
</protein>